<proteinExistence type="inferred from homology"/>
<evidence type="ECO:0000256" key="4">
    <source>
        <dbReference type="ARBA" id="ARBA00022679"/>
    </source>
</evidence>
<dbReference type="GO" id="GO:0010468">
    <property type="term" value="P:regulation of gene expression"/>
    <property type="evidence" value="ECO:0007669"/>
    <property type="project" value="TreeGrafter"/>
</dbReference>
<dbReference type="GO" id="GO:0007165">
    <property type="term" value="P:signal transduction"/>
    <property type="evidence" value="ECO:0007669"/>
    <property type="project" value="TreeGrafter"/>
</dbReference>
<keyword evidence="6" id="KW-0418">Kinase</keyword>
<dbReference type="PANTHER" id="PTHR24056">
    <property type="entry name" value="CELL DIVISION PROTEIN KINASE"/>
    <property type="match status" value="1"/>
</dbReference>
<dbReference type="GO" id="GO:0000307">
    <property type="term" value="C:cyclin-dependent protein kinase holoenzyme complex"/>
    <property type="evidence" value="ECO:0007669"/>
    <property type="project" value="TreeGrafter"/>
</dbReference>
<dbReference type="InterPro" id="IPR011009">
    <property type="entry name" value="Kinase-like_dom_sf"/>
</dbReference>
<dbReference type="GO" id="GO:0030332">
    <property type="term" value="F:cyclin binding"/>
    <property type="evidence" value="ECO:0007669"/>
    <property type="project" value="TreeGrafter"/>
</dbReference>
<evidence type="ECO:0000313" key="12">
    <source>
        <dbReference type="Proteomes" id="UP000887574"/>
    </source>
</evidence>
<dbReference type="GO" id="GO:0000082">
    <property type="term" value="P:G1/S transition of mitotic cell cycle"/>
    <property type="evidence" value="ECO:0007669"/>
    <property type="project" value="TreeGrafter"/>
</dbReference>
<evidence type="ECO:0000256" key="8">
    <source>
        <dbReference type="ARBA" id="ARBA00047811"/>
    </source>
</evidence>
<keyword evidence="4" id="KW-0808">Transferase</keyword>
<keyword evidence="5 10" id="KW-0547">Nucleotide-binding</keyword>
<dbReference type="InterPro" id="IPR050108">
    <property type="entry name" value="CDK"/>
</dbReference>
<organism evidence="12 13">
    <name type="scientific">Ditylenchus dipsaci</name>
    <dbReference type="NCBI Taxonomy" id="166011"/>
    <lineage>
        <taxon>Eukaryota</taxon>
        <taxon>Metazoa</taxon>
        <taxon>Ecdysozoa</taxon>
        <taxon>Nematoda</taxon>
        <taxon>Chromadorea</taxon>
        <taxon>Rhabditida</taxon>
        <taxon>Tylenchina</taxon>
        <taxon>Tylenchomorpha</taxon>
        <taxon>Sphaerularioidea</taxon>
        <taxon>Anguinidae</taxon>
        <taxon>Anguininae</taxon>
        <taxon>Ditylenchus</taxon>
    </lineage>
</organism>
<evidence type="ECO:0000256" key="7">
    <source>
        <dbReference type="ARBA" id="ARBA00022840"/>
    </source>
</evidence>
<name>A0A915DSH8_9BILA</name>
<evidence type="ECO:0000259" key="11">
    <source>
        <dbReference type="PROSITE" id="PS50011"/>
    </source>
</evidence>
<evidence type="ECO:0000256" key="6">
    <source>
        <dbReference type="ARBA" id="ARBA00022777"/>
    </source>
</evidence>
<dbReference type="SUPFAM" id="SSF56112">
    <property type="entry name" value="Protein kinase-like (PK-like)"/>
    <property type="match status" value="1"/>
</dbReference>
<dbReference type="InterPro" id="IPR000719">
    <property type="entry name" value="Prot_kinase_dom"/>
</dbReference>
<evidence type="ECO:0000256" key="1">
    <source>
        <dbReference type="ARBA" id="ARBA00006485"/>
    </source>
</evidence>
<dbReference type="Gene3D" id="3.30.200.20">
    <property type="entry name" value="Phosphorylase Kinase, domain 1"/>
    <property type="match status" value="1"/>
</dbReference>
<reference evidence="13" key="1">
    <citation type="submission" date="2022-11" db="UniProtKB">
        <authorList>
            <consortium name="WormBaseParasite"/>
        </authorList>
    </citation>
    <scope>IDENTIFICATION</scope>
</reference>
<dbReference type="InterPro" id="IPR017441">
    <property type="entry name" value="Protein_kinase_ATP_BS"/>
</dbReference>
<dbReference type="WBParaSite" id="jg22461">
    <property type="protein sequence ID" value="jg22461"/>
    <property type="gene ID" value="jg22461"/>
</dbReference>
<dbReference type="PROSITE" id="PS00107">
    <property type="entry name" value="PROTEIN_KINASE_ATP"/>
    <property type="match status" value="1"/>
</dbReference>
<dbReference type="GO" id="GO:0005524">
    <property type="term" value="F:ATP binding"/>
    <property type="evidence" value="ECO:0007669"/>
    <property type="project" value="UniProtKB-UniRule"/>
</dbReference>
<sequence length="136" mass="15848">MDKDASRQLSRFKDPKKIGEGTYGVVYRARCSNMNTMVALKQIRLNQGNEGVPATAIREICLLKELSHPNIVKLHDVILSKGQRLYMIFEYVDQDLKMLMEKIAPRLCRLYISRAFCSNYCKRSLIVTRTEWFIEI</sequence>
<dbReference type="Pfam" id="PF00069">
    <property type="entry name" value="Pkinase"/>
    <property type="match status" value="1"/>
</dbReference>
<dbReference type="PANTHER" id="PTHR24056:SF254">
    <property type="entry name" value="CYCLIN-DEPENDENT KINASE 2"/>
    <property type="match status" value="1"/>
</dbReference>
<comment type="catalytic activity">
    <reaction evidence="9">
        <text>L-seryl-[protein] + ATP = O-phospho-L-seryl-[protein] + ADP + H(+)</text>
        <dbReference type="Rhea" id="RHEA:17989"/>
        <dbReference type="Rhea" id="RHEA-COMP:9863"/>
        <dbReference type="Rhea" id="RHEA-COMP:11604"/>
        <dbReference type="ChEBI" id="CHEBI:15378"/>
        <dbReference type="ChEBI" id="CHEBI:29999"/>
        <dbReference type="ChEBI" id="CHEBI:30616"/>
        <dbReference type="ChEBI" id="CHEBI:83421"/>
        <dbReference type="ChEBI" id="CHEBI:456216"/>
        <dbReference type="EC" id="2.7.11.22"/>
    </reaction>
</comment>
<evidence type="ECO:0000256" key="3">
    <source>
        <dbReference type="ARBA" id="ARBA00022527"/>
    </source>
</evidence>
<comment type="similarity">
    <text evidence="1">Belongs to the protein kinase superfamily. CMGC Ser/Thr protein kinase family. CDC2/CDKX subfamily.</text>
</comment>
<dbReference type="PROSITE" id="PS50011">
    <property type="entry name" value="PROTEIN_KINASE_DOM"/>
    <property type="match status" value="1"/>
</dbReference>
<dbReference type="Proteomes" id="UP000887574">
    <property type="component" value="Unplaced"/>
</dbReference>
<keyword evidence="3" id="KW-0723">Serine/threonine-protein kinase</keyword>
<evidence type="ECO:0000256" key="9">
    <source>
        <dbReference type="ARBA" id="ARBA00048367"/>
    </source>
</evidence>
<evidence type="ECO:0000313" key="13">
    <source>
        <dbReference type="WBParaSite" id="jg22461"/>
    </source>
</evidence>
<comment type="catalytic activity">
    <reaction evidence="8">
        <text>L-threonyl-[protein] + ATP = O-phospho-L-threonyl-[protein] + ADP + H(+)</text>
        <dbReference type="Rhea" id="RHEA:46608"/>
        <dbReference type="Rhea" id="RHEA-COMP:11060"/>
        <dbReference type="Rhea" id="RHEA-COMP:11605"/>
        <dbReference type="ChEBI" id="CHEBI:15378"/>
        <dbReference type="ChEBI" id="CHEBI:30013"/>
        <dbReference type="ChEBI" id="CHEBI:30616"/>
        <dbReference type="ChEBI" id="CHEBI:61977"/>
        <dbReference type="ChEBI" id="CHEBI:456216"/>
        <dbReference type="EC" id="2.7.11.22"/>
    </reaction>
</comment>
<keyword evidence="12" id="KW-1185">Reference proteome</keyword>
<feature type="binding site" evidence="10">
    <location>
        <position position="41"/>
    </location>
    <ligand>
        <name>ATP</name>
        <dbReference type="ChEBI" id="CHEBI:30616"/>
    </ligand>
</feature>
<protein>
    <recommendedName>
        <fullName evidence="2">cyclin-dependent kinase</fullName>
        <ecNumber evidence="2">2.7.11.22</ecNumber>
    </recommendedName>
</protein>
<evidence type="ECO:0000256" key="5">
    <source>
        <dbReference type="ARBA" id="ARBA00022741"/>
    </source>
</evidence>
<dbReference type="GO" id="GO:0004693">
    <property type="term" value="F:cyclin-dependent protein serine/threonine kinase activity"/>
    <property type="evidence" value="ECO:0007669"/>
    <property type="project" value="UniProtKB-EC"/>
</dbReference>
<feature type="domain" description="Protein kinase" evidence="11">
    <location>
        <begin position="12"/>
        <end position="136"/>
    </location>
</feature>
<dbReference type="GO" id="GO:0005634">
    <property type="term" value="C:nucleus"/>
    <property type="evidence" value="ECO:0007669"/>
    <property type="project" value="TreeGrafter"/>
</dbReference>
<evidence type="ECO:0000256" key="2">
    <source>
        <dbReference type="ARBA" id="ARBA00012425"/>
    </source>
</evidence>
<dbReference type="AlphaFoldDB" id="A0A915DSH8"/>
<evidence type="ECO:0000256" key="10">
    <source>
        <dbReference type="PROSITE-ProRule" id="PRU10141"/>
    </source>
</evidence>
<dbReference type="SMART" id="SM00220">
    <property type="entry name" value="S_TKc"/>
    <property type="match status" value="1"/>
</dbReference>
<dbReference type="GO" id="GO:0010389">
    <property type="term" value="P:regulation of G2/M transition of mitotic cell cycle"/>
    <property type="evidence" value="ECO:0007669"/>
    <property type="project" value="TreeGrafter"/>
</dbReference>
<dbReference type="GO" id="GO:0005737">
    <property type="term" value="C:cytoplasm"/>
    <property type="evidence" value="ECO:0007669"/>
    <property type="project" value="TreeGrafter"/>
</dbReference>
<accession>A0A915DSH8</accession>
<dbReference type="FunFam" id="3.30.200.20:FF:000375">
    <property type="entry name" value="Cell division related protein kinase 2"/>
    <property type="match status" value="1"/>
</dbReference>
<keyword evidence="7 10" id="KW-0067">ATP-binding</keyword>
<dbReference type="EC" id="2.7.11.22" evidence="2"/>